<evidence type="ECO:0000256" key="1">
    <source>
        <dbReference type="SAM" id="MobiDB-lite"/>
    </source>
</evidence>
<feature type="chain" id="PRO_5040233379" evidence="2">
    <location>
        <begin position="21"/>
        <end position="432"/>
    </location>
</feature>
<evidence type="ECO:0000313" key="4">
    <source>
        <dbReference type="Proteomes" id="UP000717515"/>
    </source>
</evidence>
<protein>
    <submittedName>
        <fullName evidence="3">Uncharacterized protein</fullName>
    </submittedName>
</protein>
<gene>
    <name evidence="3" type="ORF">KVV02_001849</name>
</gene>
<evidence type="ECO:0000313" key="3">
    <source>
        <dbReference type="EMBL" id="KAG9322564.1"/>
    </source>
</evidence>
<name>A0A9P8A254_MORAP</name>
<evidence type="ECO:0000256" key="2">
    <source>
        <dbReference type="SAM" id="SignalP"/>
    </source>
</evidence>
<feature type="region of interest" description="Disordered" evidence="1">
    <location>
        <begin position="384"/>
        <end position="432"/>
    </location>
</feature>
<feature type="compositionally biased region" description="Basic and acidic residues" evidence="1">
    <location>
        <begin position="422"/>
        <end position="432"/>
    </location>
</feature>
<accession>A0A9P8A254</accession>
<keyword evidence="2" id="KW-0732">Signal</keyword>
<feature type="signal peptide" evidence="2">
    <location>
        <begin position="1"/>
        <end position="20"/>
    </location>
</feature>
<sequence>MKCLLRLALATTLLTVLVSAATDQTTTTTSATQDFLHDPQMQKLAPHFLHRVEQILRQPTQPRTEASVLWTSKLTPIAVLNDMIKIVCLVFAKGNNNNDNNNDDDNKDGNDFLDLSKIEAAKLEAIQLHGEEAVHAAAHFSAYDSEACMALVDTIYDTVGFLEPPGVMMGNTKMEDVPSVFKVLGFGLDQASSFVKTLQSIIVPHLGGCETRDEPYRQGAEAVTYNAAMVYGLAGATIASAPRESAVKALGVGQIIVSVAQLAIGLVMAQNVARLAGLDPEEPAVKTTIYLTLAGEVDSARELNRLRQRAMQGEVPKEWWQRMDQASAEVLVTKGPGQQQTGPPLLASVPVVGNVFAFSDQWLSGNRIGNDVKFVFCPDVQKGEEEVEALSNGGEPAADSDETTKDDGAEEDEEQQQGQVEDPLRVENKLEL</sequence>
<dbReference type="EMBL" id="JAIFTL010000140">
    <property type="protein sequence ID" value="KAG9322564.1"/>
    <property type="molecule type" value="Genomic_DNA"/>
</dbReference>
<dbReference type="AlphaFoldDB" id="A0A9P8A254"/>
<comment type="caution">
    <text evidence="3">The sequence shown here is derived from an EMBL/GenBank/DDBJ whole genome shotgun (WGS) entry which is preliminary data.</text>
</comment>
<organism evidence="3 4">
    <name type="scientific">Mortierella alpina</name>
    <name type="common">Oleaginous fungus</name>
    <name type="synonym">Mortierella renispora</name>
    <dbReference type="NCBI Taxonomy" id="64518"/>
    <lineage>
        <taxon>Eukaryota</taxon>
        <taxon>Fungi</taxon>
        <taxon>Fungi incertae sedis</taxon>
        <taxon>Mucoromycota</taxon>
        <taxon>Mortierellomycotina</taxon>
        <taxon>Mortierellomycetes</taxon>
        <taxon>Mortierellales</taxon>
        <taxon>Mortierellaceae</taxon>
        <taxon>Mortierella</taxon>
    </lineage>
</organism>
<dbReference type="Proteomes" id="UP000717515">
    <property type="component" value="Unassembled WGS sequence"/>
</dbReference>
<proteinExistence type="predicted"/>
<reference evidence="3" key="1">
    <citation type="submission" date="2021-07" db="EMBL/GenBank/DDBJ databases">
        <title>Draft genome of Mortierella alpina, strain LL118, isolated from an aspen leaf litter sample.</title>
        <authorList>
            <person name="Yang S."/>
            <person name="Vinatzer B.A."/>
        </authorList>
    </citation>
    <scope>NUCLEOTIDE SEQUENCE</scope>
    <source>
        <strain evidence="3">LL118</strain>
    </source>
</reference>